<organism evidence="1 2">
    <name type="scientific">Streptomyces ochraceiscleroticus</name>
    <dbReference type="NCBI Taxonomy" id="47761"/>
    <lineage>
        <taxon>Bacteria</taxon>
        <taxon>Bacillati</taxon>
        <taxon>Actinomycetota</taxon>
        <taxon>Actinomycetes</taxon>
        <taxon>Kitasatosporales</taxon>
        <taxon>Streptomycetaceae</taxon>
        <taxon>Streptomyces</taxon>
    </lineage>
</organism>
<evidence type="ECO:0000313" key="1">
    <source>
        <dbReference type="EMBL" id="MFC6066064.1"/>
    </source>
</evidence>
<sequence>MSDQHQPHEEREQQDSGLFPPDLLAQRLNMIQDFVCQSCDNYEQHPAQSQRMLLVFTAVLAGLTQDLQLILTPELLHRAQEAVRIAAEREDVQLTEQGHQSAARLLAGIWGTGATEGVTSEIWQTAAPGLADACVQATRLTGLYPRWNEADRPDS</sequence>
<protein>
    <recommendedName>
        <fullName evidence="3">TetR family transcriptional regulator</fullName>
    </recommendedName>
</protein>
<dbReference type="RefSeq" id="WP_157848853.1">
    <property type="nucleotide sequence ID" value="NZ_JBHSPX010000008.1"/>
</dbReference>
<gene>
    <name evidence="1" type="ORF">ACFP4F_26480</name>
</gene>
<dbReference type="EMBL" id="JBHSPX010000008">
    <property type="protein sequence ID" value="MFC6066064.1"/>
    <property type="molecule type" value="Genomic_DNA"/>
</dbReference>
<evidence type="ECO:0000313" key="2">
    <source>
        <dbReference type="Proteomes" id="UP001596139"/>
    </source>
</evidence>
<accession>A0ABW1MQH0</accession>
<name>A0ABW1MQH0_9ACTN</name>
<proteinExistence type="predicted"/>
<keyword evidence="2" id="KW-1185">Reference proteome</keyword>
<evidence type="ECO:0008006" key="3">
    <source>
        <dbReference type="Google" id="ProtNLM"/>
    </source>
</evidence>
<reference evidence="2" key="1">
    <citation type="journal article" date="2019" name="Int. J. Syst. Evol. Microbiol.">
        <title>The Global Catalogue of Microorganisms (GCM) 10K type strain sequencing project: providing services to taxonomists for standard genome sequencing and annotation.</title>
        <authorList>
            <consortium name="The Broad Institute Genomics Platform"/>
            <consortium name="The Broad Institute Genome Sequencing Center for Infectious Disease"/>
            <person name="Wu L."/>
            <person name="Ma J."/>
        </authorList>
    </citation>
    <scope>NUCLEOTIDE SEQUENCE [LARGE SCALE GENOMIC DNA]</scope>
    <source>
        <strain evidence="2">CGMCC 1.15180</strain>
    </source>
</reference>
<dbReference type="Proteomes" id="UP001596139">
    <property type="component" value="Unassembled WGS sequence"/>
</dbReference>
<comment type="caution">
    <text evidence="1">The sequence shown here is derived from an EMBL/GenBank/DDBJ whole genome shotgun (WGS) entry which is preliminary data.</text>
</comment>